<evidence type="ECO:0000313" key="1">
    <source>
        <dbReference type="EMBL" id="KJF17363.1"/>
    </source>
</evidence>
<gene>
    <name evidence="1" type="ORF">AXFE_17780</name>
</gene>
<evidence type="ECO:0000313" key="2">
    <source>
        <dbReference type="Proteomes" id="UP000032360"/>
    </source>
</evidence>
<proteinExistence type="predicted"/>
<reference evidence="1 2" key="1">
    <citation type="submission" date="2015-01" db="EMBL/GenBank/DDBJ databases">
        <title>Draft genome of the acidophilic iron oxidizer Acidithrix ferrooxidans strain Py-F3.</title>
        <authorList>
            <person name="Poehlein A."/>
            <person name="Eisen S."/>
            <person name="Schloemann M."/>
            <person name="Johnson B.D."/>
            <person name="Daniel R."/>
            <person name="Muehling M."/>
        </authorList>
    </citation>
    <scope>NUCLEOTIDE SEQUENCE [LARGE SCALE GENOMIC DNA]</scope>
    <source>
        <strain evidence="1 2">Py-F3</strain>
    </source>
</reference>
<dbReference type="Proteomes" id="UP000032360">
    <property type="component" value="Unassembled WGS sequence"/>
</dbReference>
<dbReference type="InterPro" id="IPR025639">
    <property type="entry name" value="DruA"/>
</dbReference>
<dbReference type="AlphaFoldDB" id="A0A0D8HHI0"/>
<dbReference type="EMBL" id="JXYS01000047">
    <property type="protein sequence ID" value="KJF17363.1"/>
    <property type="molecule type" value="Genomic_DNA"/>
</dbReference>
<keyword evidence="2" id="KW-1185">Reference proteome</keyword>
<dbReference type="RefSeq" id="WP_052605466.1">
    <property type="nucleotide sequence ID" value="NZ_JXYS01000047.1"/>
</dbReference>
<accession>A0A0D8HHI0</accession>
<dbReference type="STRING" id="1280514.AXFE_17780"/>
<sequence length="295" mass="32973">MSPTHRYVGRDFTDEEIELIGALCTNSATPTRESIARAACEALSWRAQNGALKIMSAKVAFLRMHRDGLITLPPPRSENTNGRAVRYQSPNAQLRLPDMSPSTLSQIGDLRIHLVQTKKASAIWNQTIASYHYLGYVPLAGAQLRYLVEADCGFVSALSFGASAWKCAPRDTHIGWDDKTRRSRLHLVVGNARFLILPYIQVPNLASKILAKVTRRLRDDWQVAYGYAPVLVETFVETGRFAGTSYRAANWIQVGKTQGRGKLDRTHAKALPVKDVYLYPLHRAYKTILSTQTSM</sequence>
<dbReference type="Pfam" id="PF14236">
    <property type="entry name" value="DruA"/>
    <property type="match status" value="1"/>
</dbReference>
<name>A0A0D8HHI0_9ACTN</name>
<protein>
    <submittedName>
        <fullName evidence="1">Uncharacterized protein</fullName>
    </submittedName>
</protein>
<organism evidence="1 2">
    <name type="scientific">Acidithrix ferrooxidans</name>
    <dbReference type="NCBI Taxonomy" id="1280514"/>
    <lineage>
        <taxon>Bacteria</taxon>
        <taxon>Bacillati</taxon>
        <taxon>Actinomycetota</taxon>
        <taxon>Acidimicrobiia</taxon>
        <taxon>Acidimicrobiales</taxon>
        <taxon>Acidimicrobiaceae</taxon>
        <taxon>Acidithrix</taxon>
    </lineage>
</organism>
<dbReference type="PATRIC" id="fig|1280514.3.peg.2339"/>
<comment type="caution">
    <text evidence="1">The sequence shown here is derived from an EMBL/GenBank/DDBJ whole genome shotgun (WGS) entry which is preliminary data.</text>
</comment>